<dbReference type="EMBL" id="JAEHOE010000237">
    <property type="protein sequence ID" value="KAG2482280.1"/>
    <property type="molecule type" value="Genomic_DNA"/>
</dbReference>
<proteinExistence type="predicted"/>
<dbReference type="OrthoDB" id="546386at2759"/>
<feature type="domain" description="V-SNARE coiled-coil homology" evidence="4">
    <location>
        <begin position="30"/>
        <end position="90"/>
    </location>
</feature>
<dbReference type="Gene3D" id="1.20.5.110">
    <property type="match status" value="1"/>
</dbReference>
<evidence type="ECO:0000256" key="1">
    <source>
        <dbReference type="PROSITE-ProRule" id="PRU00290"/>
    </source>
</evidence>
<dbReference type="PROSITE" id="PS50892">
    <property type="entry name" value="V_SNARE"/>
    <property type="match status" value="1"/>
</dbReference>
<dbReference type="SUPFAM" id="SSF58038">
    <property type="entry name" value="SNARE fusion complex"/>
    <property type="match status" value="1"/>
</dbReference>
<feature type="region of interest" description="Disordered" evidence="3">
    <location>
        <begin position="889"/>
        <end position="909"/>
    </location>
</feature>
<feature type="compositionally biased region" description="Acidic residues" evidence="3">
    <location>
        <begin position="975"/>
        <end position="988"/>
    </location>
</feature>
<dbReference type="AlphaFoldDB" id="A0A835XFC1"/>
<dbReference type="InterPro" id="IPR016444">
    <property type="entry name" value="Synaptobrevin/VAMP"/>
</dbReference>
<dbReference type="PANTHER" id="PTHR45701">
    <property type="entry name" value="SYNAPTOBREVIN FAMILY MEMBER"/>
    <property type="match status" value="1"/>
</dbReference>
<feature type="region of interest" description="Disordered" evidence="3">
    <location>
        <begin position="950"/>
        <end position="992"/>
    </location>
</feature>
<dbReference type="InterPro" id="IPR036047">
    <property type="entry name" value="F-box-like_dom_sf"/>
</dbReference>
<name>A0A835XFC1_9CHLO</name>
<comment type="caution">
    <text evidence="5">The sequence shown here is derived from an EMBL/GenBank/DDBJ whole genome shotgun (WGS) entry which is preliminary data.</text>
</comment>
<dbReference type="Proteomes" id="UP000612055">
    <property type="component" value="Unassembled WGS sequence"/>
</dbReference>
<keyword evidence="1 2" id="KW-0175">Coiled coil</keyword>
<gene>
    <name evidence="5" type="ORF">HYH03_018794</name>
</gene>
<dbReference type="Pfam" id="PF00957">
    <property type="entry name" value="Synaptobrevin"/>
    <property type="match status" value="1"/>
</dbReference>
<keyword evidence="6" id="KW-1185">Reference proteome</keyword>
<feature type="coiled-coil region" evidence="2">
    <location>
        <begin position="59"/>
        <end position="86"/>
    </location>
</feature>
<dbReference type="Gene3D" id="1.20.1280.50">
    <property type="match status" value="1"/>
</dbReference>
<feature type="compositionally biased region" description="Low complexity" evidence="3">
    <location>
        <begin position="1013"/>
        <end position="1032"/>
    </location>
</feature>
<dbReference type="CDD" id="cd15843">
    <property type="entry name" value="R-SNARE"/>
    <property type="match status" value="1"/>
</dbReference>
<evidence type="ECO:0000256" key="2">
    <source>
        <dbReference type="SAM" id="Coils"/>
    </source>
</evidence>
<accession>A0A835XFC1</accession>
<feature type="region of interest" description="Disordered" evidence="3">
    <location>
        <begin position="1013"/>
        <end position="1035"/>
    </location>
</feature>
<evidence type="ECO:0000313" key="6">
    <source>
        <dbReference type="Proteomes" id="UP000612055"/>
    </source>
</evidence>
<dbReference type="SUPFAM" id="SSF81383">
    <property type="entry name" value="F-box domain"/>
    <property type="match status" value="1"/>
</dbReference>
<feature type="compositionally biased region" description="Basic and acidic residues" evidence="3">
    <location>
        <begin position="964"/>
        <end position="974"/>
    </location>
</feature>
<protein>
    <recommendedName>
        <fullName evidence="4">V-SNARE coiled-coil homology domain-containing protein</fullName>
    </recommendedName>
</protein>
<feature type="region of interest" description="Disordered" evidence="3">
    <location>
        <begin position="129"/>
        <end position="153"/>
    </location>
</feature>
<reference evidence="5" key="1">
    <citation type="journal article" date="2020" name="bioRxiv">
        <title>Comparative genomics of Chlamydomonas.</title>
        <authorList>
            <person name="Craig R.J."/>
            <person name="Hasan A.R."/>
            <person name="Ness R.W."/>
            <person name="Keightley P.D."/>
        </authorList>
    </citation>
    <scope>NUCLEOTIDE SEQUENCE</scope>
    <source>
        <strain evidence="5">CCAP 11/70</strain>
    </source>
</reference>
<evidence type="ECO:0000259" key="4">
    <source>
        <dbReference type="PROSITE" id="PS50892"/>
    </source>
</evidence>
<sequence>MPARVRERWELDRVVDSASEQPYPEHAQERLDRMRAQVAEARALLLTAAQAVLERGPRVEALATQAEELGAEAQEFQRRAQALRSQYWYHNFWAQLGMGATALGVVGIATGAVVMASRDDAKTVHVVVGGEGAGKGDDSGGDGSGGEGAAEAGGDARTVAAMAAVGEPGPPVGVEAAVAEVPGGAAVVAEPAEASDLVGTADAGDGFAGSWEAGTWEAGVEQGAELEGIGEGLAGLELPELPEFELPEWDVGGLDGVSACVSAVLNGELVSACNARCLRRATACTPASARRRAQQQAPDRSAASPAPASCVGTGWASLPRDVLLQLAARLGLRERLAAARTCRHWASEMAEAGCRHVEVRVDDASCPSARGEEAAGRRALIEEGRRALPSADSLTLTCYHVAFSQTLMDAVQAVSRWGRLRHLRVTWDETPFDRWSYYKESYAEQKASGLEYPIVLDPSREYWGRRCMGAVGLLTGLRSLSLDVAWAGTMGLFGLSALTGLTSLELRSRGRGRGEEEEDSAEAAGSLAALPSLRRLVADTCLLDAPLLRGAAAALTGLTHLGLLTDLDAPAVQLFDCVAGMTRLRSLTVQLHPAAPSARLTPDLAAARTTHLAAAIARLTAAQLQTPTPESTAPLAAAADARRQRCRRRTGRRQRARYLADCGDRAAAAQGSAPAAPKAAPPRECVAVSLELRPSGASGTDGGDQPSGRVLTAPELTCGLVDALASISGLVRLELGCKGGTASNMHRLSELTALTHLSLAFSTDCNPGLGPGEVGRIGASCVRLHTLHLALPADAMGCVAPVFSGSGSGSGSSAGSGPSYMGGARDASWSGAVSCGSFPQLRVLYLESCSFVRELPYARRELRLRLTAALRGRMDAAAAAAVSIADLAAGSSEPQGPSPPSSPLPAEAASQVTRAVTALAALQALSAALPDADGVRESLRAEAAWQQGAAERRRRRQQQEEGEQEGKEQEGEQEQKEEEEGEAQEEEGEKLGFQLPSLPRWLVLTASEGGGWATAAGPAPATAGEDAAAGDADSAEPDLDELVPLHRLTAWQITQMRSLVMHEEVLTAGGFVLGGRLPVGLEELRLSGFGHVGAAECTAPPPGLGVLRAVLTACGGPDQSVAAAVEAEPRVRAWVAAGGGAGQSGVRVEVVGDCAKAVAA</sequence>
<organism evidence="5 6">
    <name type="scientific">Edaphochlamys debaryana</name>
    <dbReference type="NCBI Taxonomy" id="47281"/>
    <lineage>
        <taxon>Eukaryota</taxon>
        <taxon>Viridiplantae</taxon>
        <taxon>Chlorophyta</taxon>
        <taxon>core chlorophytes</taxon>
        <taxon>Chlorophyceae</taxon>
        <taxon>CS clade</taxon>
        <taxon>Chlamydomonadales</taxon>
        <taxon>Chlamydomonadales incertae sedis</taxon>
        <taxon>Edaphochlamys</taxon>
    </lineage>
</organism>
<feature type="region of interest" description="Disordered" evidence="3">
    <location>
        <begin position="625"/>
        <end position="652"/>
    </location>
</feature>
<dbReference type="SUPFAM" id="SSF52047">
    <property type="entry name" value="RNI-like"/>
    <property type="match status" value="1"/>
</dbReference>
<dbReference type="InterPro" id="IPR042855">
    <property type="entry name" value="V_SNARE_CC"/>
</dbReference>
<evidence type="ECO:0000313" key="5">
    <source>
        <dbReference type="EMBL" id="KAG2482280.1"/>
    </source>
</evidence>
<evidence type="ECO:0000256" key="3">
    <source>
        <dbReference type="SAM" id="MobiDB-lite"/>
    </source>
</evidence>